<reference evidence="15 16" key="1">
    <citation type="submission" date="2021-10" db="EMBL/GenBank/DDBJ databases">
        <authorList>
            <person name="Grouzdev D.S."/>
            <person name="Pantiukh K.S."/>
            <person name="Krutkina M.S."/>
        </authorList>
    </citation>
    <scope>NUCLEOTIDE SEQUENCE [LARGE SCALE GENOMIC DNA]</scope>
    <source>
        <strain evidence="15 16">Z-7514</strain>
    </source>
</reference>
<dbReference type="SUPFAM" id="SSF75217">
    <property type="entry name" value="alpha/beta knot"/>
    <property type="match status" value="1"/>
</dbReference>
<organism evidence="15 16">
    <name type="scientific">Halanaerobium polyolivorans</name>
    <dbReference type="NCBI Taxonomy" id="2886943"/>
    <lineage>
        <taxon>Bacteria</taxon>
        <taxon>Bacillati</taxon>
        <taxon>Bacillota</taxon>
        <taxon>Clostridia</taxon>
        <taxon>Halanaerobiales</taxon>
        <taxon>Halanaerobiaceae</taxon>
        <taxon>Halanaerobium</taxon>
    </lineage>
</organism>
<dbReference type="InterPro" id="IPR029026">
    <property type="entry name" value="tRNA_m1G_MTases_N"/>
</dbReference>
<evidence type="ECO:0000256" key="12">
    <source>
        <dbReference type="PIRNR" id="PIRNR015601"/>
    </source>
</evidence>
<sequence length="250" mass="28098">MNKFFIKESAAIGEKISIQGNDYNHLKNSLRLNIGDRVIVSDKDGFDLQAKIVAFNDDSAELEVIEREKSAVEAELKVIIAQGLPKKRKMDLIVEKATEIGFKALIPLETERTIVKYNHKKKQKKLKRWQRVAEAAAKQSGRSLIPEIRDFCSLSALKELKDEFDYSLILWEDEAEFSLKKFFKQNQPADDAIILLIIGPEGGFSAEEVEKAKKDLQAEVISLGPRIMRTETAGISALSCLLYEKGELGG</sequence>
<comment type="function">
    <text evidence="10 12">Specifically methylates the N3 position of the uracil ring of uridine 1498 (m3U1498) in 16S rRNA. Acts on the fully assembled 30S ribosomal subunit.</text>
</comment>
<feature type="domain" description="Ribosomal RNA small subunit methyltransferase E PUA-like" evidence="14">
    <location>
        <begin position="18"/>
        <end position="64"/>
    </location>
</feature>
<comment type="similarity">
    <text evidence="2 12">Belongs to the RNA methyltransferase RsmE family.</text>
</comment>
<dbReference type="CDD" id="cd18084">
    <property type="entry name" value="RsmE-like"/>
    <property type="match status" value="1"/>
</dbReference>
<keyword evidence="6 12" id="KW-0698">rRNA processing</keyword>
<dbReference type="GO" id="GO:0005737">
    <property type="term" value="C:cytoplasm"/>
    <property type="evidence" value="ECO:0007669"/>
    <property type="project" value="UniProtKB-SubCell"/>
</dbReference>
<accession>A0AAW4X0R3</accession>
<dbReference type="GO" id="GO:0070042">
    <property type="term" value="F:rRNA (uridine-N3-)-methyltransferase activity"/>
    <property type="evidence" value="ECO:0007669"/>
    <property type="project" value="TreeGrafter"/>
</dbReference>
<dbReference type="InterPro" id="IPR006700">
    <property type="entry name" value="RsmE"/>
</dbReference>
<dbReference type="SUPFAM" id="SSF88697">
    <property type="entry name" value="PUA domain-like"/>
    <property type="match status" value="1"/>
</dbReference>
<evidence type="ECO:0000259" key="14">
    <source>
        <dbReference type="Pfam" id="PF20260"/>
    </source>
</evidence>
<dbReference type="GO" id="GO:0070475">
    <property type="term" value="P:rRNA base methylation"/>
    <property type="evidence" value="ECO:0007669"/>
    <property type="project" value="TreeGrafter"/>
</dbReference>
<dbReference type="Gene3D" id="3.40.1280.10">
    <property type="match status" value="1"/>
</dbReference>
<dbReference type="InterPro" id="IPR046887">
    <property type="entry name" value="RsmE_PUA-like"/>
</dbReference>
<protein>
    <recommendedName>
        <fullName evidence="4 12">Ribosomal RNA small subunit methyltransferase E</fullName>
        <ecNumber evidence="3 12">2.1.1.193</ecNumber>
    </recommendedName>
</protein>
<keyword evidence="9 12" id="KW-0949">S-adenosyl-L-methionine</keyword>
<dbReference type="PANTHER" id="PTHR30027">
    <property type="entry name" value="RIBOSOMAL RNA SMALL SUBUNIT METHYLTRANSFERASE E"/>
    <property type="match status" value="1"/>
</dbReference>
<dbReference type="AlphaFoldDB" id="A0AAW4X0R3"/>
<evidence type="ECO:0000256" key="9">
    <source>
        <dbReference type="ARBA" id="ARBA00022691"/>
    </source>
</evidence>
<comment type="caution">
    <text evidence="15">The sequence shown here is derived from an EMBL/GenBank/DDBJ whole genome shotgun (WGS) entry which is preliminary data.</text>
</comment>
<dbReference type="Pfam" id="PF20260">
    <property type="entry name" value="PUA_4"/>
    <property type="match status" value="1"/>
</dbReference>
<dbReference type="Pfam" id="PF04452">
    <property type="entry name" value="Methyltrans_RNA"/>
    <property type="match status" value="1"/>
</dbReference>
<dbReference type="EMBL" id="JAJFAT010000011">
    <property type="protein sequence ID" value="MCC3145399.1"/>
    <property type="molecule type" value="Genomic_DNA"/>
</dbReference>
<gene>
    <name evidence="15" type="ORF">LJ207_08700</name>
</gene>
<evidence type="ECO:0000256" key="10">
    <source>
        <dbReference type="ARBA" id="ARBA00025699"/>
    </source>
</evidence>
<comment type="subcellular location">
    <subcellularLocation>
        <location evidence="1 12">Cytoplasm</location>
    </subcellularLocation>
</comment>
<dbReference type="InterPro" id="IPR046886">
    <property type="entry name" value="RsmE_MTase_dom"/>
</dbReference>
<comment type="catalytic activity">
    <reaction evidence="11 12">
        <text>uridine(1498) in 16S rRNA + S-adenosyl-L-methionine = N(3)-methyluridine(1498) in 16S rRNA + S-adenosyl-L-homocysteine + H(+)</text>
        <dbReference type="Rhea" id="RHEA:42920"/>
        <dbReference type="Rhea" id="RHEA-COMP:10283"/>
        <dbReference type="Rhea" id="RHEA-COMP:10284"/>
        <dbReference type="ChEBI" id="CHEBI:15378"/>
        <dbReference type="ChEBI" id="CHEBI:57856"/>
        <dbReference type="ChEBI" id="CHEBI:59789"/>
        <dbReference type="ChEBI" id="CHEBI:65315"/>
        <dbReference type="ChEBI" id="CHEBI:74502"/>
        <dbReference type="EC" id="2.1.1.193"/>
    </reaction>
</comment>
<dbReference type="InterPro" id="IPR029028">
    <property type="entry name" value="Alpha/beta_knot_MTases"/>
</dbReference>
<dbReference type="Proteomes" id="UP001199296">
    <property type="component" value="Unassembled WGS sequence"/>
</dbReference>
<dbReference type="InterPro" id="IPR015947">
    <property type="entry name" value="PUA-like_sf"/>
</dbReference>
<evidence type="ECO:0000256" key="5">
    <source>
        <dbReference type="ARBA" id="ARBA00022490"/>
    </source>
</evidence>
<keyword evidence="8 12" id="KW-0808">Transferase</keyword>
<evidence type="ECO:0000313" key="15">
    <source>
        <dbReference type="EMBL" id="MCC3145399.1"/>
    </source>
</evidence>
<keyword evidence="16" id="KW-1185">Reference proteome</keyword>
<dbReference type="PANTHER" id="PTHR30027:SF3">
    <property type="entry name" value="16S RRNA (URACIL(1498)-N(3))-METHYLTRANSFERASE"/>
    <property type="match status" value="1"/>
</dbReference>
<evidence type="ECO:0000256" key="7">
    <source>
        <dbReference type="ARBA" id="ARBA00022603"/>
    </source>
</evidence>
<proteinExistence type="inferred from homology"/>
<evidence type="ECO:0000256" key="6">
    <source>
        <dbReference type="ARBA" id="ARBA00022552"/>
    </source>
</evidence>
<dbReference type="EC" id="2.1.1.193" evidence="3 12"/>
<keyword evidence="5 12" id="KW-0963">Cytoplasm</keyword>
<evidence type="ECO:0000313" key="16">
    <source>
        <dbReference type="Proteomes" id="UP001199296"/>
    </source>
</evidence>
<dbReference type="RefSeq" id="WP_229346103.1">
    <property type="nucleotide sequence ID" value="NZ_JAJFAT010000011.1"/>
</dbReference>
<evidence type="ECO:0000256" key="11">
    <source>
        <dbReference type="ARBA" id="ARBA00047944"/>
    </source>
</evidence>
<evidence type="ECO:0000256" key="3">
    <source>
        <dbReference type="ARBA" id="ARBA00012328"/>
    </source>
</evidence>
<feature type="domain" description="Ribosomal RNA small subunit methyltransferase E methyltransferase" evidence="13">
    <location>
        <begin position="73"/>
        <end position="241"/>
    </location>
</feature>
<evidence type="ECO:0000259" key="13">
    <source>
        <dbReference type="Pfam" id="PF04452"/>
    </source>
</evidence>
<evidence type="ECO:0000256" key="1">
    <source>
        <dbReference type="ARBA" id="ARBA00004496"/>
    </source>
</evidence>
<keyword evidence="7 12" id="KW-0489">Methyltransferase</keyword>
<evidence type="ECO:0000256" key="2">
    <source>
        <dbReference type="ARBA" id="ARBA00005528"/>
    </source>
</evidence>
<evidence type="ECO:0000256" key="8">
    <source>
        <dbReference type="ARBA" id="ARBA00022679"/>
    </source>
</evidence>
<dbReference type="NCBIfam" id="NF008692">
    <property type="entry name" value="PRK11713.1-5"/>
    <property type="match status" value="1"/>
</dbReference>
<name>A0AAW4X0R3_9FIRM</name>
<dbReference type="NCBIfam" id="TIGR00046">
    <property type="entry name" value="RsmE family RNA methyltransferase"/>
    <property type="match status" value="1"/>
</dbReference>
<evidence type="ECO:0000256" key="4">
    <source>
        <dbReference type="ARBA" id="ARBA00013673"/>
    </source>
</evidence>
<dbReference type="PIRSF" id="PIRSF015601">
    <property type="entry name" value="MTase_slr0722"/>
    <property type="match status" value="1"/>
</dbReference>